<evidence type="ECO:0000256" key="2">
    <source>
        <dbReference type="ARBA" id="ARBA00022448"/>
    </source>
</evidence>
<dbReference type="Gene3D" id="3.40.50.300">
    <property type="entry name" value="P-loop containing nucleotide triphosphate hydrolases"/>
    <property type="match status" value="1"/>
</dbReference>
<proteinExistence type="predicted"/>
<evidence type="ECO:0000256" key="5">
    <source>
        <dbReference type="ARBA" id="ARBA00022840"/>
    </source>
</evidence>
<dbReference type="RefSeq" id="WP_189297876.1">
    <property type="nucleotide sequence ID" value="NZ_BMRP01000004.1"/>
</dbReference>
<organism evidence="11 12">
    <name type="scientific">Streptomyces albospinus</name>
    <dbReference type="NCBI Taxonomy" id="285515"/>
    <lineage>
        <taxon>Bacteria</taxon>
        <taxon>Bacillati</taxon>
        <taxon>Actinomycetota</taxon>
        <taxon>Actinomycetes</taxon>
        <taxon>Kitasatosporales</taxon>
        <taxon>Streptomycetaceae</taxon>
        <taxon>Streptomyces</taxon>
    </lineage>
</organism>
<dbReference type="InterPro" id="IPR027417">
    <property type="entry name" value="P-loop_NTPase"/>
</dbReference>
<keyword evidence="5" id="KW-0067">ATP-binding</keyword>
<dbReference type="InterPro" id="IPR003593">
    <property type="entry name" value="AAA+_ATPase"/>
</dbReference>
<keyword evidence="12" id="KW-1185">Reference proteome</keyword>
<evidence type="ECO:0000256" key="7">
    <source>
        <dbReference type="ARBA" id="ARBA00023136"/>
    </source>
</evidence>
<dbReference type="PANTHER" id="PTHR48041">
    <property type="entry name" value="ABC TRANSPORTER G FAMILY MEMBER 28"/>
    <property type="match status" value="1"/>
</dbReference>
<keyword evidence="4" id="KW-0547">Nucleotide-binding</keyword>
<dbReference type="SMART" id="SM00382">
    <property type="entry name" value="AAA"/>
    <property type="match status" value="1"/>
</dbReference>
<name>A0ABQ2UUN5_9ACTN</name>
<dbReference type="PANTHER" id="PTHR48041:SF139">
    <property type="entry name" value="PROTEIN SCARLET"/>
    <property type="match status" value="1"/>
</dbReference>
<dbReference type="SUPFAM" id="SSF52540">
    <property type="entry name" value="P-loop containing nucleoside triphosphate hydrolases"/>
    <property type="match status" value="1"/>
</dbReference>
<accession>A0ABQ2UUN5</accession>
<feature type="transmembrane region" description="Helical" evidence="9">
    <location>
        <begin position="508"/>
        <end position="529"/>
    </location>
</feature>
<evidence type="ECO:0000256" key="6">
    <source>
        <dbReference type="ARBA" id="ARBA00022989"/>
    </source>
</evidence>
<feature type="transmembrane region" description="Helical" evidence="9">
    <location>
        <begin position="586"/>
        <end position="605"/>
    </location>
</feature>
<dbReference type="Pfam" id="PF01061">
    <property type="entry name" value="ABC2_membrane"/>
    <property type="match status" value="1"/>
</dbReference>
<keyword evidence="3 9" id="KW-0812">Transmembrane</keyword>
<keyword evidence="6 9" id="KW-1133">Transmembrane helix</keyword>
<dbReference type="EMBL" id="BMRP01000004">
    <property type="protein sequence ID" value="GGU52692.1"/>
    <property type="molecule type" value="Genomic_DNA"/>
</dbReference>
<gene>
    <name evidence="11" type="ORF">GCM10010211_16420</name>
</gene>
<dbReference type="InterPro" id="IPR013525">
    <property type="entry name" value="ABC2_TM"/>
</dbReference>
<comment type="caution">
    <text evidence="11">The sequence shown here is derived from an EMBL/GenBank/DDBJ whole genome shotgun (WGS) entry which is preliminary data.</text>
</comment>
<keyword evidence="2" id="KW-0813">Transport</keyword>
<dbReference type="Proteomes" id="UP000654471">
    <property type="component" value="Unassembled WGS sequence"/>
</dbReference>
<dbReference type="InterPro" id="IPR017871">
    <property type="entry name" value="ABC_transporter-like_CS"/>
</dbReference>
<evidence type="ECO:0000313" key="11">
    <source>
        <dbReference type="EMBL" id="GGU52692.1"/>
    </source>
</evidence>
<dbReference type="InterPro" id="IPR050352">
    <property type="entry name" value="ABCG_transporters"/>
</dbReference>
<feature type="transmembrane region" description="Helical" evidence="9">
    <location>
        <begin position="391"/>
        <end position="413"/>
    </location>
</feature>
<dbReference type="Pfam" id="PF00005">
    <property type="entry name" value="ABC_tran"/>
    <property type="match status" value="1"/>
</dbReference>
<feature type="domain" description="ABC transporter" evidence="10">
    <location>
        <begin position="40"/>
        <end position="277"/>
    </location>
</feature>
<evidence type="ECO:0000259" key="10">
    <source>
        <dbReference type="PROSITE" id="PS50893"/>
    </source>
</evidence>
<evidence type="ECO:0000256" key="4">
    <source>
        <dbReference type="ARBA" id="ARBA00022741"/>
    </source>
</evidence>
<evidence type="ECO:0000313" key="12">
    <source>
        <dbReference type="Proteomes" id="UP000654471"/>
    </source>
</evidence>
<evidence type="ECO:0000256" key="9">
    <source>
        <dbReference type="SAM" id="Phobius"/>
    </source>
</evidence>
<comment type="subcellular location">
    <subcellularLocation>
        <location evidence="1">Membrane</location>
        <topology evidence="1">Multi-pass membrane protein</topology>
    </subcellularLocation>
</comment>
<evidence type="ECO:0000256" key="1">
    <source>
        <dbReference type="ARBA" id="ARBA00004141"/>
    </source>
</evidence>
<keyword evidence="7 9" id="KW-0472">Membrane</keyword>
<evidence type="ECO:0000256" key="3">
    <source>
        <dbReference type="ARBA" id="ARBA00022692"/>
    </source>
</evidence>
<feature type="transmembrane region" description="Helical" evidence="9">
    <location>
        <begin position="434"/>
        <end position="459"/>
    </location>
</feature>
<protein>
    <recommendedName>
        <fullName evidence="10">ABC transporter domain-containing protein</fullName>
    </recommendedName>
</protein>
<dbReference type="PROSITE" id="PS50893">
    <property type="entry name" value="ABC_TRANSPORTER_2"/>
    <property type="match status" value="1"/>
</dbReference>
<feature type="transmembrane region" description="Helical" evidence="9">
    <location>
        <begin position="479"/>
        <end position="501"/>
    </location>
</feature>
<feature type="region of interest" description="Disordered" evidence="8">
    <location>
        <begin position="1"/>
        <end position="32"/>
    </location>
</feature>
<dbReference type="PROSITE" id="PS00211">
    <property type="entry name" value="ABC_TRANSPORTER_1"/>
    <property type="match status" value="1"/>
</dbReference>
<sequence>MTDVNSCQLTRPEEEVADEPGTGHPSGCLEEAPASGEVSLTATGLTTWVRHKGKTKTLLEDVSLTLESNSLVAVIGPSGAGKSTLLRALTGYQPANEGEVLCQGLDLYENFPELRHRISLVPQDDILHTQLTVRTALRYAARLRFPREADRAERNRRVGEVLDELGLTHRAETRISALSGGQRKRVSVALELLTKPSLLFLDEPTSGLDPGLDRQVMQMLRDLADDGRTVVVSTHSVANLELCDQLLVLAPGGRTAYFGPPQEALDFFGRRDWADVFSDFHQQPDRDWPGEYRAARADRHDSAGRTLLASPAGKDAHSNVPHNPQRWASQLVTLIRRNCSVLAADRGHVLLLVALPIIMGVLSMAVPAQYGFLRATQAGGHLTGFPPNYNVDAQCVLLVLAIGACLTGTANSVRELVSERVIYQRERATGLSRSAYVVSKVTVLGVITAVQGLVVAAIGLAGRRMPANGLLLKSSESELVLTVVLLAFTSMMLGLIVSGFVRTAEKTMPLLVAATLVQVMSTGAVFPLFNQPGLAQMSWLAPSRWAVAAQAATINLSHIGPPAVAKHPRLTDSLWTHTAAQWGRDMGVLAGLAVIGVLVVTLLLRRHEPAVMRRR</sequence>
<reference evidence="12" key="1">
    <citation type="journal article" date="2019" name="Int. J. Syst. Evol. Microbiol.">
        <title>The Global Catalogue of Microorganisms (GCM) 10K type strain sequencing project: providing services to taxonomists for standard genome sequencing and annotation.</title>
        <authorList>
            <consortium name="The Broad Institute Genomics Platform"/>
            <consortium name="The Broad Institute Genome Sequencing Center for Infectious Disease"/>
            <person name="Wu L."/>
            <person name="Ma J."/>
        </authorList>
    </citation>
    <scope>NUCLEOTIDE SEQUENCE [LARGE SCALE GENOMIC DNA]</scope>
    <source>
        <strain evidence="12">JCM 3399</strain>
    </source>
</reference>
<feature type="transmembrane region" description="Helical" evidence="9">
    <location>
        <begin position="349"/>
        <end position="371"/>
    </location>
</feature>
<evidence type="ECO:0000256" key="8">
    <source>
        <dbReference type="SAM" id="MobiDB-lite"/>
    </source>
</evidence>
<dbReference type="InterPro" id="IPR003439">
    <property type="entry name" value="ABC_transporter-like_ATP-bd"/>
</dbReference>